<gene>
    <name evidence="1" type="ORF">SAMN05216207_11642</name>
</gene>
<name>A0A1I5J0Q7_PSUAM</name>
<dbReference type="RefSeq" id="WP_177238906.1">
    <property type="nucleotide sequence ID" value="NZ_FOUY01000164.1"/>
</dbReference>
<dbReference type="AlphaFoldDB" id="A0A1I5J0Q7"/>
<keyword evidence="2" id="KW-1185">Reference proteome</keyword>
<organism evidence="1 2">
    <name type="scientific">Pseudonocardia ammonioxydans</name>
    <dbReference type="NCBI Taxonomy" id="260086"/>
    <lineage>
        <taxon>Bacteria</taxon>
        <taxon>Bacillati</taxon>
        <taxon>Actinomycetota</taxon>
        <taxon>Actinomycetes</taxon>
        <taxon>Pseudonocardiales</taxon>
        <taxon>Pseudonocardiaceae</taxon>
        <taxon>Pseudonocardia</taxon>
    </lineage>
</organism>
<protein>
    <submittedName>
        <fullName evidence="1">Uncharacterized protein</fullName>
    </submittedName>
</protein>
<reference evidence="1 2" key="1">
    <citation type="submission" date="2016-10" db="EMBL/GenBank/DDBJ databases">
        <authorList>
            <person name="de Groot N.N."/>
        </authorList>
    </citation>
    <scope>NUCLEOTIDE SEQUENCE [LARGE SCALE GENOMIC DNA]</scope>
    <source>
        <strain evidence="1 2">CGMCC 4.1877</strain>
    </source>
</reference>
<accession>A0A1I5J0Q7</accession>
<evidence type="ECO:0000313" key="2">
    <source>
        <dbReference type="Proteomes" id="UP000199614"/>
    </source>
</evidence>
<dbReference type="Proteomes" id="UP000199614">
    <property type="component" value="Unassembled WGS sequence"/>
</dbReference>
<proteinExistence type="predicted"/>
<evidence type="ECO:0000313" key="1">
    <source>
        <dbReference type="EMBL" id="SFO66239.1"/>
    </source>
</evidence>
<sequence length="82" mass="8819">MSITVCGPACTTEIKNSGRSCGDPQRSYVGAVLATYEANGYDDSDFLAVVWDGDQVTTCEYASTRGWTYHNHATTDATSQAQ</sequence>
<dbReference type="EMBL" id="FOUY01000164">
    <property type="protein sequence ID" value="SFO66239.1"/>
    <property type="molecule type" value="Genomic_DNA"/>
</dbReference>